<feature type="region of interest" description="Disordered" evidence="1">
    <location>
        <begin position="46"/>
        <end position="69"/>
    </location>
</feature>
<dbReference type="RefSeq" id="WP_343131981.1">
    <property type="nucleotide sequence ID" value="NZ_JBCITK010000001.1"/>
</dbReference>
<dbReference type="Gene3D" id="3.20.20.370">
    <property type="entry name" value="Glycoside hydrolase/deacetylase"/>
    <property type="match status" value="1"/>
</dbReference>
<dbReference type="SUPFAM" id="SSF88713">
    <property type="entry name" value="Glycoside hydrolase/deacetylase"/>
    <property type="match status" value="1"/>
</dbReference>
<reference evidence="3 4" key="1">
    <citation type="submission" date="2024-03" db="EMBL/GenBank/DDBJ databases">
        <title>Bacilli Hybrid Assemblies.</title>
        <authorList>
            <person name="Kovac J."/>
        </authorList>
    </citation>
    <scope>NUCLEOTIDE SEQUENCE [LARGE SCALE GENOMIC DNA]</scope>
    <source>
        <strain evidence="3 4">FSL R7-0666</strain>
    </source>
</reference>
<accession>A0ABU9VP84</accession>
<dbReference type="EC" id="3.-.-.-" evidence="3"/>
<dbReference type="PANTHER" id="PTHR10587">
    <property type="entry name" value="GLYCOSYL TRANSFERASE-RELATED"/>
    <property type="match status" value="1"/>
</dbReference>
<dbReference type="Pfam" id="PF01522">
    <property type="entry name" value="Polysacc_deac_1"/>
    <property type="match status" value="1"/>
</dbReference>
<name>A0ABU9VP84_9BACI</name>
<dbReference type="PROSITE" id="PS51677">
    <property type="entry name" value="NODB"/>
    <property type="match status" value="1"/>
</dbReference>
<dbReference type="EMBL" id="JBCITK010000001">
    <property type="protein sequence ID" value="MEN0645407.1"/>
    <property type="molecule type" value="Genomic_DNA"/>
</dbReference>
<keyword evidence="3" id="KW-0378">Hydrolase</keyword>
<feature type="domain" description="NodB homology" evidence="2">
    <location>
        <begin position="81"/>
        <end position="263"/>
    </location>
</feature>
<dbReference type="GO" id="GO:0016787">
    <property type="term" value="F:hydrolase activity"/>
    <property type="evidence" value="ECO:0007669"/>
    <property type="project" value="UniProtKB-KW"/>
</dbReference>
<evidence type="ECO:0000313" key="3">
    <source>
        <dbReference type="EMBL" id="MEN0645407.1"/>
    </source>
</evidence>
<dbReference type="InterPro" id="IPR011330">
    <property type="entry name" value="Glyco_hydro/deAcase_b/a-brl"/>
</dbReference>
<keyword evidence="4" id="KW-1185">Reference proteome</keyword>
<evidence type="ECO:0000259" key="2">
    <source>
        <dbReference type="PROSITE" id="PS51677"/>
    </source>
</evidence>
<evidence type="ECO:0000313" key="4">
    <source>
        <dbReference type="Proteomes" id="UP001418796"/>
    </source>
</evidence>
<protein>
    <submittedName>
        <fullName evidence="3">Polysaccharide deacetylase family protein</fullName>
        <ecNumber evidence="3">3.-.-.-</ecNumber>
    </submittedName>
</protein>
<comment type="caution">
    <text evidence="3">The sequence shown here is derived from an EMBL/GenBank/DDBJ whole genome shotgun (WGS) entry which is preliminary data.</text>
</comment>
<dbReference type="InterPro" id="IPR050248">
    <property type="entry name" value="Polysacc_deacetylase_ArnD"/>
</dbReference>
<dbReference type="PANTHER" id="PTHR10587:SF125">
    <property type="entry name" value="POLYSACCHARIDE DEACETYLASE YHEN-RELATED"/>
    <property type="match status" value="1"/>
</dbReference>
<evidence type="ECO:0000256" key="1">
    <source>
        <dbReference type="SAM" id="MobiDB-lite"/>
    </source>
</evidence>
<sequence length="284" mass="32534">MKKKSLPIIILAVLGTLLFLSIYNAMGFQAQPAQTHDENAVAELATSQVTRSEDESGEEQTSEEFVQMTEDDHGRAEEYDHPIHLTFDDGPNAATPAILNELKKYYYKATFFMLEPQMKQYPDLVKRIVNEGHAVGLHGVTHVVDTFYGSEEVALQEMLDTQDTLYDLTGVKSTLVRTPYGSIPYFTDSFRALFDEHELKLWDWNVDSEDWKGGDYLNNVTTQIKKVEENGQIPTIVMHDKEKTADQLSDLLNYLSKHEFTPVKIYEDDEPINFKCNDRCSYRN</sequence>
<organism evidence="3 4">
    <name type="scientific">Alkalicoccobacillus gibsonii</name>
    <dbReference type="NCBI Taxonomy" id="79881"/>
    <lineage>
        <taxon>Bacteria</taxon>
        <taxon>Bacillati</taxon>
        <taxon>Bacillota</taxon>
        <taxon>Bacilli</taxon>
        <taxon>Bacillales</taxon>
        <taxon>Bacillaceae</taxon>
        <taxon>Alkalicoccobacillus</taxon>
    </lineage>
</organism>
<proteinExistence type="predicted"/>
<dbReference type="Proteomes" id="UP001418796">
    <property type="component" value="Unassembled WGS sequence"/>
</dbReference>
<dbReference type="CDD" id="cd10944">
    <property type="entry name" value="CE4_SmPgdA_like"/>
    <property type="match status" value="1"/>
</dbReference>
<gene>
    <name evidence="3" type="ORF">MKY91_19765</name>
</gene>
<dbReference type="InterPro" id="IPR002509">
    <property type="entry name" value="NODB_dom"/>
</dbReference>